<proteinExistence type="predicted"/>
<organism evidence="1 2">
    <name type="scientific">candidate division TM6 bacterium JCVI TM6SC1</name>
    <dbReference type="NCBI Taxonomy" id="1306947"/>
    <lineage>
        <taxon>Bacteria</taxon>
        <taxon>Candidatus Babelota</taxon>
        <taxon>Vermiphilus</taxon>
    </lineage>
</organism>
<dbReference type="AlphaFoldDB" id="A0A0D2JLZ8"/>
<evidence type="ECO:0000313" key="1">
    <source>
        <dbReference type="EMBL" id="KIX85368.1"/>
    </source>
</evidence>
<dbReference type="STRING" id="1306947.J120_00045"/>
<sequence>MPLTMDCHGKEILNIKTSVFAAVWHELYCMVMEDEEPVSSHSIIEPFIGKLQTSANGVGLDIADYLKTKDDTLLFAEIFEKGIIRYKERAGGTLPDYFEIPLSNFVKEMRDYACALPDTYQAELGHDQTS</sequence>
<evidence type="ECO:0000313" key="2">
    <source>
        <dbReference type="Proteomes" id="UP000032214"/>
    </source>
</evidence>
<gene>
    <name evidence="1" type="ORF">J120_00045</name>
</gene>
<accession>A0A0D2JLZ8</accession>
<dbReference type="Proteomes" id="UP000032214">
    <property type="component" value="Unassembled WGS sequence"/>
</dbReference>
<protein>
    <submittedName>
        <fullName evidence="1">Uncharacterized protein</fullName>
    </submittedName>
</protein>
<name>A0A0D2JLZ8_9BACT</name>
<comment type="caution">
    <text evidence="1">The sequence shown here is derived from an EMBL/GenBank/DDBJ whole genome shotgun (WGS) entry which is preliminary data.</text>
</comment>
<keyword evidence="2" id="KW-1185">Reference proteome</keyword>
<reference evidence="1 2" key="1">
    <citation type="journal article" date="2013" name="Proc. Natl. Acad. Sci. U.S.A.">
        <title>Candidate phylum TM6 genome recovered from a hospital sink biofilm provides genomic insights into this uncultivated phylum.</title>
        <authorList>
            <person name="McLean J.S."/>
            <person name="Lombardo M.J."/>
            <person name="Badger J.H."/>
            <person name="Edlund A."/>
            <person name="Novotny M."/>
            <person name="Yee-Greenbaum J."/>
            <person name="Vyahhi N."/>
            <person name="Hall A.P."/>
            <person name="Yang Y."/>
            <person name="Dupont C.L."/>
            <person name="Ziegler M.G."/>
            <person name="Chitsaz H."/>
            <person name="Allen A.E."/>
            <person name="Yooseph S."/>
            <person name="Tesler G."/>
            <person name="Pevzner P.A."/>
            <person name="Friedman R.M."/>
            <person name="Nealson K.H."/>
            <person name="Venter J.C."/>
            <person name="Lasken R.S."/>
        </authorList>
    </citation>
    <scope>NUCLEOTIDE SEQUENCE [LARGE SCALE GENOMIC DNA]</scope>
    <source>
        <strain evidence="1 2">TM6SC1</strain>
    </source>
</reference>
<dbReference type="EMBL" id="ARQD01000001">
    <property type="protein sequence ID" value="KIX85368.1"/>
    <property type="molecule type" value="Genomic_DNA"/>
</dbReference>